<name>A0A923S9D2_9BURK</name>
<gene>
    <name evidence="1" type="ORF">H8N03_01205</name>
</gene>
<dbReference type="InterPro" id="IPR021783">
    <property type="entry name" value="DUF3348"/>
</dbReference>
<dbReference type="Proteomes" id="UP000608513">
    <property type="component" value="Unassembled WGS sequence"/>
</dbReference>
<evidence type="ECO:0000313" key="2">
    <source>
        <dbReference type="Proteomes" id="UP000608513"/>
    </source>
</evidence>
<protein>
    <submittedName>
        <fullName evidence="1">DUF3348 family protein</fullName>
    </submittedName>
</protein>
<comment type="caution">
    <text evidence="1">The sequence shown here is derived from an EMBL/GenBank/DDBJ whole genome shotgun (WGS) entry which is preliminary data.</text>
</comment>
<reference evidence="1" key="1">
    <citation type="submission" date="2020-08" db="EMBL/GenBank/DDBJ databases">
        <title>Ramlibacter sp. USB13 16S ribosomal RNA gene genome sequencing and assembly.</title>
        <authorList>
            <person name="Kang M."/>
        </authorList>
    </citation>
    <scope>NUCLEOTIDE SEQUENCE</scope>
    <source>
        <strain evidence="1">USB13</strain>
    </source>
</reference>
<proteinExistence type="predicted"/>
<sequence length="223" mass="24831">MRNTPARSALVRHFGGWVSVDAEPAGMDFAERLSLWLNAFDAIHLQAAHQAIRSVPPAAPVRRGAGRADLAEDFRQARGVLANAIARDPLADLDATEKAEAGYAPWQRRHQELQRQMEQMVGALRDHARQTLLRGSPRMRQLAALDAAMEQLLARREEALLPKTIALLARRFADLRAADDGSGAWRAAFERDWRQALLTELDLRLEPIAGLVDAQRNEGNNPR</sequence>
<organism evidence="1 2">
    <name type="scientific">Ramlibacter cellulosilyticus</name>
    <dbReference type="NCBI Taxonomy" id="2764187"/>
    <lineage>
        <taxon>Bacteria</taxon>
        <taxon>Pseudomonadati</taxon>
        <taxon>Pseudomonadota</taxon>
        <taxon>Betaproteobacteria</taxon>
        <taxon>Burkholderiales</taxon>
        <taxon>Comamonadaceae</taxon>
        <taxon>Ramlibacter</taxon>
    </lineage>
</organism>
<evidence type="ECO:0000313" key="1">
    <source>
        <dbReference type="EMBL" id="MBC5781540.1"/>
    </source>
</evidence>
<dbReference type="RefSeq" id="WP_187074295.1">
    <property type="nucleotide sequence ID" value="NZ_JACORT010000001.1"/>
</dbReference>
<dbReference type="EMBL" id="JACORT010000001">
    <property type="protein sequence ID" value="MBC5781540.1"/>
    <property type="molecule type" value="Genomic_DNA"/>
</dbReference>
<dbReference type="AlphaFoldDB" id="A0A923S9D2"/>
<keyword evidence="2" id="KW-1185">Reference proteome</keyword>
<dbReference type="Pfam" id="PF11828">
    <property type="entry name" value="DUF3348"/>
    <property type="match status" value="1"/>
</dbReference>
<accession>A0A923S9D2</accession>